<keyword evidence="1" id="KW-0472">Membrane</keyword>
<name>A0ABX0QIL3_9BACT</name>
<reference evidence="3" key="2">
    <citation type="submission" date="2023-07" db="EMBL/GenBank/DDBJ databases">
        <authorList>
            <person name="Jung D.-H."/>
        </authorList>
    </citation>
    <scope>NUCLEOTIDE SEQUENCE [LARGE SCALE GENOMIC DNA]</scope>
    <source>
        <strain evidence="3">JA-25</strain>
    </source>
</reference>
<accession>A0ABX0QIL3</accession>
<keyword evidence="1" id="KW-0812">Transmembrane</keyword>
<dbReference type="EMBL" id="WAEL01000006">
    <property type="protein sequence ID" value="NID11971.1"/>
    <property type="molecule type" value="Genomic_DNA"/>
</dbReference>
<proteinExistence type="predicted"/>
<keyword evidence="1" id="KW-1133">Transmembrane helix</keyword>
<dbReference type="Proteomes" id="UP000606008">
    <property type="component" value="Unassembled WGS sequence"/>
</dbReference>
<comment type="caution">
    <text evidence="2">The sequence shown here is derived from an EMBL/GenBank/DDBJ whole genome shotgun (WGS) entry which is preliminary data.</text>
</comment>
<evidence type="ECO:0000256" key="1">
    <source>
        <dbReference type="SAM" id="Phobius"/>
    </source>
</evidence>
<feature type="transmembrane region" description="Helical" evidence="1">
    <location>
        <begin position="12"/>
        <end position="38"/>
    </location>
</feature>
<sequence>MNRDNNRLAENLRFYLSVLASVAYLGGGIALIASSQSFGMADSESPLSRIVAFIIADGPLRYALAVLLIIYGGYRGYRAIQQFRNR</sequence>
<evidence type="ECO:0008006" key="4">
    <source>
        <dbReference type="Google" id="ProtNLM"/>
    </source>
</evidence>
<reference evidence="3" key="1">
    <citation type="submission" date="2019-09" db="EMBL/GenBank/DDBJ databases">
        <authorList>
            <person name="Jung D.-H."/>
        </authorList>
    </citation>
    <scope>NUCLEOTIDE SEQUENCE [LARGE SCALE GENOMIC DNA]</scope>
    <source>
        <strain evidence="3">JA-25</strain>
    </source>
</reference>
<evidence type="ECO:0000313" key="3">
    <source>
        <dbReference type="Proteomes" id="UP000606008"/>
    </source>
</evidence>
<organism evidence="2 3">
    <name type="scientific">Fibrivirga algicola</name>
    <dbReference type="NCBI Taxonomy" id="2950420"/>
    <lineage>
        <taxon>Bacteria</taxon>
        <taxon>Pseudomonadati</taxon>
        <taxon>Bacteroidota</taxon>
        <taxon>Cytophagia</taxon>
        <taxon>Cytophagales</taxon>
        <taxon>Spirosomataceae</taxon>
        <taxon>Fibrivirga</taxon>
    </lineage>
</organism>
<feature type="transmembrane region" description="Helical" evidence="1">
    <location>
        <begin position="50"/>
        <end position="74"/>
    </location>
</feature>
<keyword evidence="3" id="KW-1185">Reference proteome</keyword>
<evidence type="ECO:0000313" key="2">
    <source>
        <dbReference type="EMBL" id="NID11971.1"/>
    </source>
</evidence>
<gene>
    <name evidence="2" type="ORF">F7231_17500</name>
</gene>
<protein>
    <recommendedName>
        <fullName evidence="4">DUF1206 domain-containing protein</fullName>
    </recommendedName>
</protein>